<sequence length="637" mass="72784">MKRKINILYLLSSLLFLGSCLDEEPKYTTTENVIYSSEQSAQLALNGIYGLMAVQGSFAQLLPEINTEASGLCWTSFNPSDNRCQYTNGVIPVDNEFNNLVWGALYQAIANCNIFIEACNSDRSAEWSSKANMVAQAKFLRGVCYYSLYTFYGGVPLRLEPANKENLSMPRASRQEVLDQIEKDWREAIPDLSSTSSLSSSSPTAPCKASAYAYLAKLYWLMGCNSWAAEQGDRWATGELKRSWPEMKSSREYFTQAKVYGDSVFSANVFDLEKDFRTLFNGQRLNFSKEFVFVIDATMNTTENVGYNSLHWTFSPQNCSPGETWGRSQPNKSFYNWARGTYQDDPRLKVTFVSQWVKYINNAPSKEIQAAYPYVLKSRLDTIGWEEVVVVPGRPPIKKPITEIVQAIVDSIDYSDFERYADVTNPQPAELDSLLEVTFCQTKTADSWNINDWPYFGKYMTTNCSGRYADNNLYVYRYADFLLLIADVENELGNTGRAIELVNLVLQRARNSAATPTTYPKDLQASMSQDEVRRYIFHERLFELAAEFDGFTDTRRRGIEWRKNEILMRNNNDGITAACYNYGVSVGYSSPWREYWYPNDGSEDWDSYLIRNQLIPIPRMEMSSNDQISLSDQNPGY</sequence>
<dbReference type="InterPro" id="IPR011990">
    <property type="entry name" value="TPR-like_helical_dom_sf"/>
</dbReference>
<name>A0A7G1HT41_9BACT</name>
<evidence type="ECO:0000256" key="4">
    <source>
        <dbReference type="ARBA" id="ARBA00023136"/>
    </source>
</evidence>
<organism evidence="9 10">
    <name type="scientific">Coprobacter secundus subsp. similis</name>
    <dbReference type="NCBI Taxonomy" id="2751153"/>
    <lineage>
        <taxon>Bacteria</taxon>
        <taxon>Pseudomonadati</taxon>
        <taxon>Bacteroidota</taxon>
        <taxon>Bacteroidia</taxon>
        <taxon>Bacteroidales</taxon>
        <taxon>Barnesiellaceae</taxon>
        <taxon>Coprobacter</taxon>
    </lineage>
</organism>
<feature type="domain" description="SusD-like N-terminal" evidence="8">
    <location>
        <begin position="58"/>
        <end position="219"/>
    </location>
</feature>
<comment type="subcellular location">
    <subcellularLocation>
        <location evidence="1">Cell outer membrane</location>
    </subcellularLocation>
</comment>
<evidence type="ECO:0000313" key="10">
    <source>
        <dbReference type="Proteomes" id="UP000594042"/>
    </source>
</evidence>
<accession>A0A7G1HT41</accession>
<protein>
    <recommendedName>
        <fullName evidence="11">RagB/SusD family nutrient uptake outer membrane protein</fullName>
    </recommendedName>
</protein>
<dbReference type="Pfam" id="PF14322">
    <property type="entry name" value="SusD-like_3"/>
    <property type="match status" value="1"/>
</dbReference>
<keyword evidence="4" id="KW-0472">Membrane</keyword>
<proteinExistence type="inferred from homology"/>
<evidence type="ECO:0008006" key="11">
    <source>
        <dbReference type="Google" id="ProtNLM"/>
    </source>
</evidence>
<dbReference type="Gene3D" id="1.25.40.390">
    <property type="match status" value="1"/>
</dbReference>
<dbReference type="GO" id="GO:0009279">
    <property type="term" value="C:cell outer membrane"/>
    <property type="evidence" value="ECO:0007669"/>
    <property type="project" value="UniProtKB-SubCell"/>
</dbReference>
<dbReference type="Proteomes" id="UP000594042">
    <property type="component" value="Chromosome"/>
</dbReference>
<feature type="signal peptide" evidence="6">
    <location>
        <begin position="1"/>
        <end position="22"/>
    </location>
</feature>
<dbReference type="SUPFAM" id="SSF48452">
    <property type="entry name" value="TPR-like"/>
    <property type="match status" value="1"/>
</dbReference>
<dbReference type="InterPro" id="IPR012944">
    <property type="entry name" value="SusD_RagB_dom"/>
</dbReference>
<dbReference type="EMBL" id="AP023322">
    <property type="protein sequence ID" value="BCI61691.1"/>
    <property type="molecule type" value="Genomic_DNA"/>
</dbReference>
<dbReference type="InterPro" id="IPR033985">
    <property type="entry name" value="SusD-like_N"/>
</dbReference>
<evidence type="ECO:0000256" key="6">
    <source>
        <dbReference type="SAM" id="SignalP"/>
    </source>
</evidence>
<keyword evidence="10" id="KW-1185">Reference proteome</keyword>
<dbReference type="RefSeq" id="WP_200755271.1">
    <property type="nucleotide sequence ID" value="NZ_AP023322.1"/>
</dbReference>
<evidence type="ECO:0000259" key="7">
    <source>
        <dbReference type="Pfam" id="PF07980"/>
    </source>
</evidence>
<evidence type="ECO:0000259" key="8">
    <source>
        <dbReference type="Pfam" id="PF14322"/>
    </source>
</evidence>
<feature type="chain" id="PRO_5028971200" description="RagB/SusD family nutrient uptake outer membrane protein" evidence="6">
    <location>
        <begin position="23"/>
        <end position="637"/>
    </location>
</feature>
<dbReference type="KEGG" id="copr:Cop2CBH44_00440"/>
<dbReference type="AlphaFoldDB" id="A0A7G1HT41"/>
<evidence type="ECO:0000256" key="5">
    <source>
        <dbReference type="ARBA" id="ARBA00023237"/>
    </source>
</evidence>
<evidence type="ECO:0000256" key="2">
    <source>
        <dbReference type="ARBA" id="ARBA00006275"/>
    </source>
</evidence>
<gene>
    <name evidence="9" type="ORF">Cop2CBH44_00440</name>
</gene>
<feature type="domain" description="RagB/SusD" evidence="7">
    <location>
        <begin position="343"/>
        <end position="637"/>
    </location>
</feature>
<dbReference type="Pfam" id="PF07980">
    <property type="entry name" value="SusD_RagB"/>
    <property type="match status" value="1"/>
</dbReference>
<evidence type="ECO:0000256" key="1">
    <source>
        <dbReference type="ARBA" id="ARBA00004442"/>
    </source>
</evidence>
<dbReference type="PROSITE" id="PS51257">
    <property type="entry name" value="PROKAR_LIPOPROTEIN"/>
    <property type="match status" value="1"/>
</dbReference>
<evidence type="ECO:0000256" key="3">
    <source>
        <dbReference type="ARBA" id="ARBA00022729"/>
    </source>
</evidence>
<keyword evidence="3 6" id="KW-0732">Signal</keyword>
<reference evidence="10" key="1">
    <citation type="submission" date="2020-07" db="EMBL/GenBank/DDBJ databases">
        <title>Complete genome sequencing of Coprobacter sp. strain 2CBH44.</title>
        <authorList>
            <person name="Sakamoto M."/>
            <person name="Murakami T."/>
            <person name="Mori H."/>
        </authorList>
    </citation>
    <scope>NUCLEOTIDE SEQUENCE [LARGE SCALE GENOMIC DNA]</scope>
    <source>
        <strain evidence="10">2CBH44</strain>
    </source>
</reference>
<evidence type="ECO:0000313" key="9">
    <source>
        <dbReference type="EMBL" id="BCI61691.1"/>
    </source>
</evidence>
<keyword evidence="5" id="KW-0998">Cell outer membrane</keyword>
<comment type="similarity">
    <text evidence="2">Belongs to the SusD family.</text>
</comment>